<dbReference type="Proteomes" id="UP000494363">
    <property type="component" value="Unassembled WGS sequence"/>
</dbReference>
<feature type="compositionally biased region" description="Basic residues" evidence="1">
    <location>
        <begin position="25"/>
        <end position="36"/>
    </location>
</feature>
<evidence type="ECO:0000256" key="1">
    <source>
        <dbReference type="SAM" id="MobiDB-lite"/>
    </source>
</evidence>
<feature type="compositionally biased region" description="Polar residues" evidence="1">
    <location>
        <begin position="1"/>
        <end position="10"/>
    </location>
</feature>
<reference evidence="2 3" key="1">
    <citation type="submission" date="2020-04" db="EMBL/GenBank/DDBJ databases">
        <authorList>
            <person name="De Canck E."/>
        </authorList>
    </citation>
    <scope>NUCLEOTIDE SEQUENCE [LARGE SCALE GENOMIC DNA]</scope>
    <source>
        <strain evidence="2 3">LMG 29542</strain>
    </source>
</reference>
<gene>
    <name evidence="2" type="ORF">LMG29542_07709</name>
</gene>
<protein>
    <submittedName>
        <fullName evidence="2">Uncharacterized protein</fullName>
    </submittedName>
</protein>
<proteinExistence type="predicted"/>
<feature type="region of interest" description="Disordered" evidence="1">
    <location>
        <begin position="1"/>
        <end position="36"/>
    </location>
</feature>
<sequence length="217" mass="24157">MTSIRSSSFRSAHRFEPRQVSSHFPRARRRVRPGTKTRLRGIVFTSPAPKQVRAYVGIECPACINTHGCKQGLKSLLVVPVGASFAPGLMHITRRATKSFRLSCMGRPTDLALDTCFFDLRRTARARDCATFVVRHLLRHPHAAPTLVASRHFPTADIRFPFDFPLLRFPFGFPLLWGVCERTGAGTSDARLDHSPFLAAPFASTPEPSVFQPASFP</sequence>
<evidence type="ECO:0000313" key="2">
    <source>
        <dbReference type="EMBL" id="CAB3774304.1"/>
    </source>
</evidence>
<evidence type="ECO:0000313" key="3">
    <source>
        <dbReference type="Proteomes" id="UP000494363"/>
    </source>
</evidence>
<name>A0A6J5F758_9BURK</name>
<dbReference type="AlphaFoldDB" id="A0A6J5F758"/>
<keyword evidence="3" id="KW-1185">Reference proteome</keyword>
<dbReference type="EMBL" id="CADIKH010000107">
    <property type="protein sequence ID" value="CAB3774304.1"/>
    <property type="molecule type" value="Genomic_DNA"/>
</dbReference>
<organism evidence="2 3">
    <name type="scientific">Paraburkholderia humisilvae</name>
    <dbReference type="NCBI Taxonomy" id="627669"/>
    <lineage>
        <taxon>Bacteria</taxon>
        <taxon>Pseudomonadati</taxon>
        <taxon>Pseudomonadota</taxon>
        <taxon>Betaproteobacteria</taxon>
        <taxon>Burkholderiales</taxon>
        <taxon>Burkholderiaceae</taxon>
        <taxon>Paraburkholderia</taxon>
    </lineage>
</organism>
<accession>A0A6J5F758</accession>